<dbReference type="OrthoDB" id="5817652at2759"/>
<dbReference type="EMBL" id="KI660334">
    <property type="protein sequence ID" value="ETN74811.1"/>
    <property type="molecule type" value="Genomic_DNA"/>
</dbReference>
<sequence>MTVDGVEGICSMLTTFEDHGMLNGTQRRRHFARSISSRIFNDTRNLLIIIDREQTERVQLFGYLVQAPVIISGNPPLGDPTHPSSVDIPFLSSSGFGLNIHFLLPLLYNLLEASRRTSASQSSSSRSLVAGNRVATWEPLRYSLDEFFNSKLMEAKTLPSANKQLLVESLKRYEDRMELRIPDRKEWTFLNSFNYAYGLILTLGHGTKTPETTGGQKEGCKFAHGTN</sequence>
<dbReference type="CTD" id="25343977"/>
<dbReference type="Gene3D" id="1.10.287.70">
    <property type="match status" value="1"/>
</dbReference>
<reference evidence="2" key="1">
    <citation type="journal article" date="2014" name="Nat. Genet.">
        <title>Genome of the human hookworm Necator americanus.</title>
        <authorList>
            <person name="Tang Y.T."/>
            <person name="Gao X."/>
            <person name="Rosa B.A."/>
            <person name="Abubucker S."/>
            <person name="Hallsworth-Pepin K."/>
            <person name="Martin J."/>
            <person name="Tyagi R."/>
            <person name="Heizer E."/>
            <person name="Zhang X."/>
            <person name="Bhonagiri-Palsikar V."/>
            <person name="Minx P."/>
            <person name="Warren W.C."/>
            <person name="Wang Q."/>
            <person name="Zhan B."/>
            <person name="Hotez P.J."/>
            <person name="Sternberg P.W."/>
            <person name="Dougall A."/>
            <person name="Gaze S.T."/>
            <person name="Mulvenna J."/>
            <person name="Sotillo J."/>
            <person name="Ranganathan S."/>
            <person name="Rabelo E.M."/>
            <person name="Wilson R.K."/>
            <person name="Felgner P.L."/>
            <person name="Bethony J."/>
            <person name="Hawdon J.M."/>
            <person name="Gasser R.B."/>
            <person name="Loukas A."/>
            <person name="Mitreva M."/>
        </authorList>
    </citation>
    <scope>NUCLEOTIDE SEQUENCE [LARGE SCALE GENOMIC DNA]</scope>
</reference>
<dbReference type="GeneID" id="25343977"/>
<evidence type="ECO:0000313" key="2">
    <source>
        <dbReference type="Proteomes" id="UP000053676"/>
    </source>
</evidence>
<gene>
    <name evidence="1" type="ORF">NECAME_03944</name>
</gene>
<dbReference type="Proteomes" id="UP000053676">
    <property type="component" value="Unassembled WGS sequence"/>
</dbReference>
<evidence type="ECO:0000313" key="1">
    <source>
        <dbReference type="EMBL" id="ETN74811.1"/>
    </source>
</evidence>
<accession>W2T0R0</accession>
<organism evidence="1 2">
    <name type="scientific">Necator americanus</name>
    <name type="common">Human hookworm</name>
    <dbReference type="NCBI Taxonomy" id="51031"/>
    <lineage>
        <taxon>Eukaryota</taxon>
        <taxon>Metazoa</taxon>
        <taxon>Ecdysozoa</taxon>
        <taxon>Nematoda</taxon>
        <taxon>Chromadorea</taxon>
        <taxon>Rhabditida</taxon>
        <taxon>Rhabditina</taxon>
        <taxon>Rhabditomorpha</taxon>
        <taxon>Strongyloidea</taxon>
        <taxon>Ancylostomatidae</taxon>
        <taxon>Bunostominae</taxon>
        <taxon>Necator</taxon>
    </lineage>
</organism>
<protein>
    <submittedName>
        <fullName evidence="1">Uncharacterized protein</fullName>
    </submittedName>
</protein>
<name>W2T0R0_NECAM</name>
<proteinExistence type="predicted"/>
<keyword evidence="2" id="KW-1185">Reference proteome</keyword>
<dbReference type="AlphaFoldDB" id="W2T0R0"/>
<dbReference type="KEGG" id="nai:NECAME_03944"/>